<gene>
    <name evidence="1" type="ORF">L6452_29642</name>
</gene>
<protein>
    <submittedName>
        <fullName evidence="1">Uncharacterized protein</fullName>
    </submittedName>
</protein>
<comment type="caution">
    <text evidence="1">The sequence shown here is derived from an EMBL/GenBank/DDBJ whole genome shotgun (WGS) entry which is preliminary data.</text>
</comment>
<dbReference type="EMBL" id="CM042056">
    <property type="protein sequence ID" value="KAI3696973.1"/>
    <property type="molecule type" value="Genomic_DNA"/>
</dbReference>
<evidence type="ECO:0000313" key="1">
    <source>
        <dbReference type="EMBL" id="KAI3696973.1"/>
    </source>
</evidence>
<keyword evidence="2" id="KW-1185">Reference proteome</keyword>
<reference evidence="2" key="1">
    <citation type="journal article" date="2022" name="Mol. Ecol. Resour.">
        <title>The genomes of chicory, endive, great burdock and yacon provide insights into Asteraceae palaeo-polyploidization history and plant inulin production.</title>
        <authorList>
            <person name="Fan W."/>
            <person name="Wang S."/>
            <person name="Wang H."/>
            <person name="Wang A."/>
            <person name="Jiang F."/>
            <person name="Liu H."/>
            <person name="Zhao H."/>
            <person name="Xu D."/>
            <person name="Zhang Y."/>
        </authorList>
    </citation>
    <scope>NUCLEOTIDE SEQUENCE [LARGE SCALE GENOMIC DNA]</scope>
    <source>
        <strain evidence="2">cv. Niubang</strain>
    </source>
</reference>
<organism evidence="1 2">
    <name type="scientific">Arctium lappa</name>
    <name type="common">Greater burdock</name>
    <name type="synonym">Lappa major</name>
    <dbReference type="NCBI Taxonomy" id="4217"/>
    <lineage>
        <taxon>Eukaryota</taxon>
        <taxon>Viridiplantae</taxon>
        <taxon>Streptophyta</taxon>
        <taxon>Embryophyta</taxon>
        <taxon>Tracheophyta</taxon>
        <taxon>Spermatophyta</taxon>
        <taxon>Magnoliopsida</taxon>
        <taxon>eudicotyledons</taxon>
        <taxon>Gunneridae</taxon>
        <taxon>Pentapetalae</taxon>
        <taxon>asterids</taxon>
        <taxon>campanulids</taxon>
        <taxon>Asterales</taxon>
        <taxon>Asteraceae</taxon>
        <taxon>Carduoideae</taxon>
        <taxon>Cardueae</taxon>
        <taxon>Arctiinae</taxon>
        <taxon>Arctium</taxon>
    </lineage>
</organism>
<reference evidence="1 2" key="2">
    <citation type="journal article" date="2022" name="Mol. Ecol. Resour.">
        <title>The genomes of chicory, endive, great burdock and yacon provide insights into Asteraceae paleo-polyploidization history and plant inulin production.</title>
        <authorList>
            <person name="Fan W."/>
            <person name="Wang S."/>
            <person name="Wang H."/>
            <person name="Wang A."/>
            <person name="Jiang F."/>
            <person name="Liu H."/>
            <person name="Zhao H."/>
            <person name="Xu D."/>
            <person name="Zhang Y."/>
        </authorList>
    </citation>
    <scope>NUCLEOTIDE SEQUENCE [LARGE SCALE GENOMIC DNA]</scope>
    <source>
        <strain evidence="2">cv. Niubang</strain>
    </source>
</reference>
<proteinExistence type="predicted"/>
<name>A0ACB8ZH78_ARCLA</name>
<dbReference type="Proteomes" id="UP001055879">
    <property type="component" value="Linkage Group LG10"/>
</dbReference>
<evidence type="ECO:0000313" key="2">
    <source>
        <dbReference type="Proteomes" id="UP001055879"/>
    </source>
</evidence>
<accession>A0ACB8ZH78</accession>
<sequence length="511" mass="56393">MQIKPLLHVFCCKQLAQIKAHVLKSSKPHELNTHLASFVKSHTPQHAFALYNQMLQNPNTHNHFTFNYALKACCLSNSFNYKGQEIHAHVIKSGHFSHTYIQNSFIHFYVIRNDIVYAYRVFQMIVYPTVVSWTSIISGFSKCGFADDAIVMFSLMDVDPNANTLVSVLSACSSLRSLKVGKSVHCYGLKSFDQGNVIFDNALLHFYVKVGALEDAQYLFDKMPKRDVVSWSTRVGGFVQWGFCETAINVFDEMVKRGGVNPNEATIVNLLAACASLGSLSLCEWVHSYVQERYDIPVEGNVGNALVNSYVKCGSIGKAIRVFKNLRFKDKVSWSTMISGVAMNGLGHHALPLFGLMLVNGIAPDDVTFIGLLTACSHAGLVDEGLMVFKAMVDAYGITAHERHYGCVVDLYARAGRFKEAEDFVRGMGVEPDGPVWSALVSGCRVHGNEVMLEQVSRAVVEKGASGGTLASVSNSYAGSSRWDESTEIRKTMDCLGLKKMAGCSWIELDV</sequence>